<proteinExistence type="predicted"/>
<dbReference type="HOGENOM" id="CLU_2863797_0_0_0"/>
<dbReference type="EMBL" id="BX908798">
    <property type="protein sequence ID" value="CAF24174.1"/>
    <property type="molecule type" value="Genomic_DNA"/>
</dbReference>
<reference evidence="1 2" key="1">
    <citation type="journal article" date="2004" name="Science">
        <title>Illuminating the evolutionary history of chlamydiae.</title>
        <authorList>
            <person name="Horn M."/>
            <person name="Collingro A."/>
            <person name="Schmitz-Esser S."/>
            <person name="Beier C.L."/>
            <person name="Purkhold U."/>
            <person name="Fartmann B."/>
            <person name="Brandt P."/>
            <person name="Nyakatura G.J."/>
            <person name="Droege M."/>
            <person name="Frishman D."/>
            <person name="Rattei T."/>
            <person name="Mewes H."/>
            <person name="Wagner M."/>
        </authorList>
    </citation>
    <scope>NUCLEOTIDE SEQUENCE [LARGE SCALE GENOMIC DNA]</scope>
    <source>
        <strain evidence="1 2">UWE25</strain>
    </source>
</reference>
<dbReference type="KEGG" id="pcu:PC_RS06970"/>
<organism evidence="1 2">
    <name type="scientific">Protochlamydia amoebophila (strain UWE25)</name>
    <dbReference type="NCBI Taxonomy" id="264201"/>
    <lineage>
        <taxon>Bacteria</taxon>
        <taxon>Pseudomonadati</taxon>
        <taxon>Chlamydiota</taxon>
        <taxon>Chlamydiia</taxon>
        <taxon>Parachlamydiales</taxon>
        <taxon>Parachlamydiaceae</taxon>
        <taxon>Candidatus Protochlamydia</taxon>
    </lineage>
</organism>
<name>Q6MB75_PARUW</name>
<dbReference type="STRING" id="264201.pc1450"/>
<dbReference type="Proteomes" id="UP000000529">
    <property type="component" value="Chromosome"/>
</dbReference>
<protein>
    <submittedName>
        <fullName evidence="1">Uncharacterized protein</fullName>
    </submittedName>
</protein>
<evidence type="ECO:0000313" key="2">
    <source>
        <dbReference type="Proteomes" id="UP000000529"/>
    </source>
</evidence>
<sequence>MPFGLIIKQSRRNAIKKGLIARLRNLLIRYLHTKPAPFQSLQTFDIEYLLLTLSRIKNVCIDRL</sequence>
<gene>
    <name evidence="1" type="ORF">PC_RS06970</name>
</gene>
<keyword evidence="2" id="KW-1185">Reference proteome</keyword>
<accession>Q6MB75</accession>
<dbReference type="AlphaFoldDB" id="Q6MB75"/>
<evidence type="ECO:0000313" key="1">
    <source>
        <dbReference type="EMBL" id="CAF24174.1"/>
    </source>
</evidence>